<feature type="transmembrane region" description="Helical" evidence="1">
    <location>
        <begin position="216"/>
        <end position="235"/>
    </location>
</feature>
<feature type="transmembrane region" description="Helical" evidence="1">
    <location>
        <begin position="182"/>
        <end position="204"/>
    </location>
</feature>
<feature type="transmembrane region" description="Helical" evidence="1">
    <location>
        <begin position="129"/>
        <end position="146"/>
    </location>
</feature>
<evidence type="ECO:0000256" key="1">
    <source>
        <dbReference type="SAM" id="Phobius"/>
    </source>
</evidence>
<dbReference type="RefSeq" id="WP_108344847.1">
    <property type="nucleotide sequence ID" value="NZ_PYXZ01000005.1"/>
</dbReference>
<keyword evidence="1" id="KW-1133">Transmembrane helix</keyword>
<dbReference type="InterPro" id="IPR037185">
    <property type="entry name" value="EmrE-like"/>
</dbReference>
<gene>
    <name evidence="3" type="ORF">C7S10_12935</name>
</gene>
<evidence type="ECO:0000313" key="4">
    <source>
        <dbReference type="Proteomes" id="UP000244867"/>
    </source>
</evidence>
<dbReference type="SUPFAM" id="SSF103481">
    <property type="entry name" value="Multidrug resistance efflux transporter EmrE"/>
    <property type="match status" value="1"/>
</dbReference>
<evidence type="ECO:0000256" key="2">
    <source>
        <dbReference type="SAM" id="SignalP"/>
    </source>
</evidence>
<dbReference type="Gene3D" id="1.10.3730.20">
    <property type="match status" value="1"/>
</dbReference>
<feature type="transmembrane region" description="Helical" evidence="1">
    <location>
        <begin position="47"/>
        <end position="74"/>
    </location>
</feature>
<keyword evidence="1" id="KW-0812">Transmembrane</keyword>
<reference evidence="3 4" key="1">
    <citation type="submission" date="2018-03" db="EMBL/GenBank/DDBJ databases">
        <authorList>
            <person name="Keele B.F."/>
        </authorList>
    </citation>
    <scope>NUCLEOTIDE SEQUENCE [LARGE SCALE GENOMIC DNA]</scope>
    <source>
        <strain evidence="3 4">IB-3</strain>
    </source>
</reference>
<feature type="transmembrane region" description="Helical" evidence="1">
    <location>
        <begin position="103"/>
        <end position="123"/>
    </location>
</feature>
<keyword evidence="1" id="KW-0472">Membrane</keyword>
<keyword evidence="2" id="KW-0732">Signal</keyword>
<dbReference type="OrthoDB" id="3787867at2"/>
<feature type="transmembrane region" description="Helical" evidence="1">
    <location>
        <begin position="241"/>
        <end position="261"/>
    </location>
</feature>
<organism evidence="3 4">
    <name type="scientific">Nocardioides currus</name>
    <dbReference type="NCBI Taxonomy" id="2133958"/>
    <lineage>
        <taxon>Bacteria</taxon>
        <taxon>Bacillati</taxon>
        <taxon>Actinomycetota</taxon>
        <taxon>Actinomycetes</taxon>
        <taxon>Propionibacteriales</taxon>
        <taxon>Nocardioidaceae</taxon>
        <taxon>Nocardioides</taxon>
    </lineage>
</organism>
<proteinExistence type="predicted"/>
<dbReference type="PANTHER" id="PTHR40761:SF1">
    <property type="entry name" value="CONSERVED INTEGRAL MEMBRANE ALANINE VALINE AND LEUCINE RICH PROTEIN-RELATED"/>
    <property type="match status" value="1"/>
</dbReference>
<comment type="caution">
    <text evidence="3">The sequence shown here is derived from an EMBL/GenBank/DDBJ whole genome shotgun (WGS) entry which is preliminary data.</text>
</comment>
<dbReference type="Proteomes" id="UP000244867">
    <property type="component" value="Unassembled WGS sequence"/>
</dbReference>
<dbReference type="PANTHER" id="PTHR40761">
    <property type="entry name" value="CONSERVED INTEGRAL MEMBRANE ALANINE VALINE AND LEUCINE RICH PROTEIN-RELATED"/>
    <property type="match status" value="1"/>
</dbReference>
<protein>
    <recommendedName>
        <fullName evidence="5">EamA domain-containing protein</fullName>
    </recommendedName>
</protein>
<feature type="chain" id="PRO_5015325849" description="EamA domain-containing protein" evidence="2">
    <location>
        <begin position="24"/>
        <end position="268"/>
    </location>
</feature>
<evidence type="ECO:0008006" key="5">
    <source>
        <dbReference type="Google" id="ProtNLM"/>
    </source>
</evidence>
<accession>A0A2R7YWF7</accession>
<feature type="signal peptide" evidence="2">
    <location>
        <begin position="1"/>
        <end position="23"/>
    </location>
</feature>
<keyword evidence="4" id="KW-1185">Reference proteome</keyword>
<name>A0A2R7YWF7_9ACTN</name>
<feature type="transmembrane region" description="Helical" evidence="1">
    <location>
        <begin position="158"/>
        <end position="176"/>
    </location>
</feature>
<evidence type="ECO:0000313" key="3">
    <source>
        <dbReference type="EMBL" id="PUA80653.1"/>
    </source>
</evidence>
<dbReference type="AlphaFoldDB" id="A0A2R7YWF7"/>
<sequence>MILGLFSALASAALFGVAAVVQASAIRAVADDDLGLRGFVHAALRSWPMLGVVAAYLAGFVLHAVALVLLPLYLAQASISLSLPVTAVVSAVVLHERLGPTRCLAVVAVIAGLVLVAAGAGSVEQTTSTATLTALGAGWLLVLVAGTRPSLARGAGILGAWSGLGYAGSAVTTRGLSADEPLLSLLALALVSALGLVAFWLYSVALRRTDVAASTGPLIVVQTCVPALIGVAAFGDTTRPGWELAVVVGLVVSIVGAVRLGRDTPATV</sequence>
<dbReference type="EMBL" id="PYXZ01000005">
    <property type="protein sequence ID" value="PUA80653.1"/>
    <property type="molecule type" value="Genomic_DNA"/>
</dbReference>